<keyword evidence="1" id="KW-1133">Transmembrane helix</keyword>
<keyword evidence="1" id="KW-0812">Transmembrane</keyword>
<feature type="transmembrane region" description="Helical" evidence="1">
    <location>
        <begin position="307"/>
        <end position="325"/>
    </location>
</feature>
<feature type="transmembrane region" description="Helical" evidence="1">
    <location>
        <begin position="98"/>
        <end position="121"/>
    </location>
</feature>
<keyword evidence="3" id="KW-1185">Reference proteome</keyword>
<feature type="transmembrane region" description="Helical" evidence="1">
    <location>
        <begin position="45"/>
        <end position="66"/>
    </location>
</feature>
<dbReference type="AlphaFoldDB" id="A0A562VDD3"/>
<dbReference type="PANTHER" id="PTHR23530:SF1">
    <property type="entry name" value="PERMEASE, MAJOR FACILITATOR SUPERFAMILY-RELATED"/>
    <property type="match status" value="1"/>
</dbReference>
<feature type="transmembrane region" description="Helical" evidence="1">
    <location>
        <begin position="337"/>
        <end position="358"/>
    </location>
</feature>
<dbReference type="SUPFAM" id="SSF103473">
    <property type="entry name" value="MFS general substrate transporter"/>
    <property type="match status" value="1"/>
</dbReference>
<proteinExistence type="predicted"/>
<protein>
    <submittedName>
        <fullName evidence="2">Putative MFS family arabinose efflux permease</fullName>
    </submittedName>
</protein>
<feature type="transmembrane region" description="Helical" evidence="1">
    <location>
        <begin position="166"/>
        <end position="186"/>
    </location>
</feature>
<sequence>MSTRSPRRRLSRRLYCYTFLNDFVLLYPLYALLFTAHGLSVGEVTALFVLWSATSILAEVPSGALADTLSRRALLVAGPLLTASGFLLWGLAPSFVGFAAGFVLWGLGGALRSGAFEALTYDALDRLSATDRYPHTMGRVKAIAAVAVLASAAVASPALTVGGYPLVTAASVAAGLASAVVAAGLPEHSGTPVSIRAAVTEYRHTLRDGLRLLRRDRLARRRATVLALVAGVWGSLEEFIPLLAADSTDRLWLVPLLVLSVAAGQAAGGLAAAPAATWSDRTSAVVLVSTAAATAAAAWWAGVPGFAVLAVAFGVYQLLNVAADARLQDVIDARTRATVTSVAGLGTEFAGIGTYLWYAVAAYAAGHAGGFVAGAAVYLLVAAWWWLPAPRDTAVPASR</sequence>
<dbReference type="EMBL" id="VLLL01000005">
    <property type="protein sequence ID" value="TWJ15896.1"/>
    <property type="molecule type" value="Genomic_DNA"/>
</dbReference>
<feature type="transmembrane region" description="Helical" evidence="1">
    <location>
        <begin position="364"/>
        <end position="387"/>
    </location>
</feature>
<comment type="caution">
    <text evidence="2">The sequence shown here is derived from an EMBL/GenBank/DDBJ whole genome shotgun (WGS) entry which is preliminary data.</text>
</comment>
<gene>
    <name evidence="2" type="ORF">LX16_1615</name>
</gene>
<reference evidence="2 3" key="1">
    <citation type="journal article" date="2013" name="Stand. Genomic Sci.">
        <title>Genomic Encyclopedia of Type Strains, Phase I: The one thousand microbial genomes (KMG-I) project.</title>
        <authorList>
            <person name="Kyrpides N.C."/>
            <person name="Woyke T."/>
            <person name="Eisen J.A."/>
            <person name="Garrity G."/>
            <person name="Lilburn T.G."/>
            <person name="Beck B.J."/>
            <person name="Whitman W.B."/>
            <person name="Hugenholtz P."/>
            <person name="Klenk H.P."/>
        </authorList>
    </citation>
    <scope>NUCLEOTIDE SEQUENCE [LARGE SCALE GENOMIC DNA]</scope>
    <source>
        <strain evidence="2 3">DSM 45044</strain>
    </source>
</reference>
<feature type="transmembrane region" description="Helical" evidence="1">
    <location>
        <begin position="14"/>
        <end position="33"/>
    </location>
</feature>
<evidence type="ECO:0000313" key="2">
    <source>
        <dbReference type="EMBL" id="TWJ15896.1"/>
    </source>
</evidence>
<dbReference type="RefSeq" id="WP_147135348.1">
    <property type="nucleotide sequence ID" value="NZ_BAABIJ010000001.1"/>
</dbReference>
<dbReference type="InterPro" id="IPR011701">
    <property type="entry name" value="MFS"/>
</dbReference>
<dbReference type="InterPro" id="IPR036259">
    <property type="entry name" value="MFS_trans_sf"/>
</dbReference>
<dbReference type="Pfam" id="PF07690">
    <property type="entry name" value="MFS_1"/>
    <property type="match status" value="1"/>
</dbReference>
<evidence type="ECO:0000313" key="3">
    <source>
        <dbReference type="Proteomes" id="UP000321617"/>
    </source>
</evidence>
<feature type="transmembrane region" description="Helical" evidence="1">
    <location>
        <begin position="223"/>
        <end position="245"/>
    </location>
</feature>
<dbReference type="InterPro" id="IPR053160">
    <property type="entry name" value="MFS_DHA3_Transporter"/>
</dbReference>
<organism evidence="2 3">
    <name type="scientific">Stackebrandtia albiflava</name>
    <dbReference type="NCBI Taxonomy" id="406432"/>
    <lineage>
        <taxon>Bacteria</taxon>
        <taxon>Bacillati</taxon>
        <taxon>Actinomycetota</taxon>
        <taxon>Actinomycetes</taxon>
        <taxon>Glycomycetales</taxon>
        <taxon>Glycomycetaceae</taxon>
        <taxon>Stackebrandtia</taxon>
    </lineage>
</organism>
<name>A0A562VDD3_9ACTN</name>
<dbReference type="Gene3D" id="1.20.1250.20">
    <property type="entry name" value="MFS general substrate transporter like domains"/>
    <property type="match status" value="1"/>
</dbReference>
<feature type="transmembrane region" description="Helical" evidence="1">
    <location>
        <begin position="142"/>
        <end position="160"/>
    </location>
</feature>
<keyword evidence="1" id="KW-0472">Membrane</keyword>
<dbReference type="OrthoDB" id="350307at2"/>
<dbReference type="GO" id="GO:0022857">
    <property type="term" value="F:transmembrane transporter activity"/>
    <property type="evidence" value="ECO:0007669"/>
    <property type="project" value="InterPro"/>
</dbReference>
<accession>A0A562VDD3</accession>
<dbReference type="Proteomes" id="UP000321617">
    <property type="component" value="Unassembled WGS sequence"/>
</dbReference>
<feature type="transmembrane region" description="Helical" evidence="1">
    <location>
        <begin position="73"/>
        <end position="92"/>
    </location>
</feature>
<dbReference type="PANTHER" id="PTHR23530">
    <property type="entry name" value="TRANSPORT PROTEIN-RELATED"/>
    <property type="match status" value="1"/>
</dbReference>
<evidence type="ECO:0000256" key="1">
    <source>
        <dbReference type="SAM" id="Phobius"/>
    </source>
</evidence>